<name>A0A2P4UC37_9ACTN</name>
<dbReference type="Pfam" id="PF17853">
    <property type="entry name" value="GGDEF_2"/>
    <property type="match status" value="1"/>
</dbReference>
<evidence type="ECO:0000259" key="3">
    <source>
        <dbReference type="Pfam" id="PF17853"/>
    </source>
</evidence>
<feature type="domain" description="CdaR GGDEF-like" evidence="3">
    <location>
        <begin position="194"/>
        <end position="293"/>
    </location>
</feature>
<dbReference type="PANTHER" id="PTHR33744">
    <property type="entry name" value="CARBOHYDRATE DIACID REGULATOR"/>
    <property type="match status" value="1"/>
</dbReference>
<evidence type="ECO:0000313" key="5">
    <source>
        <dbReference type="EMBL" id="POM22609.1"/>
    </source>
</evidence>
<proteinExistence type="inferred from homology"/>
<dbReference type="InterPro" id="IPR041522">
    <property type="entry name" value="CdaR_GGDEF"/>
</dbReference>
<dbReference type="RefSeq" id="WP_235828734.1">
    <property type="nucleotide sequence ID" value="NZ_MTBP01000005.1"/>
</dbReference>
<evidence type="ECO:0000259" key="4">
    <source>
        <dbReference type="Pfam" id="PF25906"/>
    </source>
</evidence>
<dbReference type="InterPro" id="IPR042070">
    <property type="entry name" value="PucR_C-HTH_sf"/>
</dbReference>
<dbReference type="Gene3D" id="1.10.10.2840">
    <property type="entry name" value="PucR C-terminal helix-turn-helix domain"/>
    <property type="match status" value="1"/>
</dbReference>
<dbReference type="AlphaFoldDB" id="A0A2P4UC37"/>
<feature type="domain" description="PucR-like N-terminal" evidence="4">
    <location>
        <begin position="22"/>
        <end position="187"/>
    </location>
</feature>
<dbReference type="Pfam" id="PF25906">
    <property type="entry name" value="PucR-like_N"/>
    <property type="match status" value="1"/>
</dbReference>
<dbReference type="InterPro" id="IPR058663">
    <property type="entry name" value="PucR-like_N"/>
</dbReference>
<dbReference type="EMBL" id="MTBP01000005">
    <property type="protein sequence ID" value="POM22609.1"/>
    <property type="molecule type" value="Genomic_DNA"/>
</dbReference>
<reference evidence="5 6" key="1">
    <citation type="journal article" date="2017" name="Chemistry">
        <title>Isolation, Biosynthesis and Chemical Modifications of Rubterolones A-F: Rare Tropolone Alkaloids from Actinomadura sp. 5-2.</title>
        <authorList>
            <person name="Guo H."/>
            <person name="Benndorf R."/>
            <person name="Leichnitz D."/>
            <person name="Klassen J.L."/>
            <person name="Vollmers J."/>
            <person name="Gorls H."/>
            <person name="Steinacker M."/>
            <person name="Weigel C."/>
            <person name="Dahse H.M."/>
            <person name="Kaster A.K."/>
            <person name="de Beer Z.W."/>
            <person name="Poulsen M."/>
            <person name="Beemelmanns C."/>
        </authorList>
    </citation>
    <scope>NUCLEOTIDE SEQUENCE [LARGE SCALE GENOMIC DNA]</scope>
    <source>
        <strain evidence="5 6">5-2</strain>
    </source>
</reference>
<comment type="similarity">
    <text evidence="1">Belongs to the CdaR family.</text>
</comment>
<dbReference type="PANTHER" id="PTHR33744:SF1">
    <property type="entry name" value="DNA-BINDING TRANSCRIPTIONAL ACTIVATOR ADER"/>
    <property type="match status" value="1"/>
</dbReference>
<feature type="domain" description="PucR C-terminal helix-turn-helix" evidence="2">
    <location>
        <begin position="351"/>
        <end position="407"/>
    </location>
</feature>
<gene>
    <name evidence="5" type="ORF">BTM25_55590</name>
</gene>
<accession>A0A2P4UC37</accession>
<evidence type="ECO:0000313" key="6">
    <source>
        <dbReference type="Proteomes" id="UP000242367"/>
    </source>
</evidence>
<dbReference type="InterPro" id="IPR051448">
    <property type="entry name" value="CdaR-like_regulators"/>
</dbReference>
<dbReference type="Proteomes" id="UP000242367">
    <property type="component" value="Unassembled WGS sequence"/>
</dbReference>
<evidence type="ECO:0000256" key="1">
    <source>
        <dbReference type="ARBA" id="ARBA00006754"/>
    </source>
</evidence>
<evidence type="ECO:0000259" key="2">
    <source>
        <dbReference type="Pfam" id="PF13556"/>
    </source>
</evidence>
<protein>
    <submittedName>
        <fullName evidence="5">Uncharacterized protein</fullName>
    </submittedName>
</protein>
<dbReference type="InterPro" id="IPR025736">
    <property type="entry name" value="PucR_C-HTH_dom"/>
</dbReference>
<organism evidence="5 6">
    <name type="scientific">Actinomadura rubteroloni</name>
    <dbReference type="NCBI Taxonomy" id="1926885"/>
    <lineage>
        <taxon>Bacteria</taxon>
        <taxon>Bacillati</taxon>
        <taxon>Actinomycetota</taxon>
        <taxon>Actinomycetes</taxon>
        <taxon>Streptosporangiales</taxon>
        <taxon>Thermomonosporaceae</taxon>
        <taxon>Actinomadura</taxon>
    </lineage>
</organism>
<sequence length="421" mass="45789">MTLVYDGAPVDGAREGAAAQPWRAVPVAEAAWMRGHLPAVQELMVAGVLREVPEYARPGDPVYRQVVEAAVVFAMEHLVRLIEDPDVSWKDVYQVYFDVGYGEAVEGRSLEHLQNAMRIASRTAWRYLAAEYQRLGRPLSLLSVMAEANFAYLDELSSAAAAGYRRAREKAAGEREQRRHRLLGLLLSESPVPEGVVAEQAAMAGWPLPQRLAVIVLRPRPGSGGEGPSGLPPQVLAGLDGGRPCLVMPDPDGPGQSERLTGMLAGWSGAVGPAVPPGEARVSLHWARRALELPADPCAGADDAQRVGLVRAEERVADLLLEAGGRLTEIVAARRLEPLTRTRSRHGVRLAVTLLECLKNGFNATGAAAALHVHPQTVRYRLGQLHDLLGFDIEDPEIRLELMLLLQVWIRREGELPEQPA</sequence>
<dbReference type="Pfam" id="PF13556">
    <property type="entry name" value="HTH_30"/>
    <property type="match status" value="1"/>
</dbReference>
<comment type="caution">
    <text evidence="5">The sequence shown here is derived from an EMBL/GenBank/DDBJ whole genome shotgun (WGS) entry which is preliminary data.</text>
</comment>
<keyword evidence="6" id="KW-1185">Reference proteome</keyword>